<dbReference type="GO" id="GO:0016787">
    <property type="term" value="F:hydrolase activity"/>
    <property type="evidence" value="ECO:0007669"/>
    <property type="project" value="UniProtKB-KW"/>
</dbReference>
<feature type="region of interest" description="Disordered" evidence="7">
    <location>
        <begin position="71"/>
        <end position="171"/>
    </location>
</feature>
<keyword evidence="4" id="KW-0255">Endonuclease</keyword>
<keyword evidence="6 11" id="KW-0695">RNA-directed DNA polymerase</keyword>
<gene>
    <name evidence="11" type="ORF">Tci_350565</name>
</gene>
<sequence length="1054" mass="120974">MLSVAPPSPDYVPGPEEPQTPLAPQDEDEHEPMFIQLHDPNFVPKTIYPEYIQLENEHVLLAEKQPLPLVVSPTAESPEYVVKSDLEEVPEEYEDDETEDGSVDYPMDGGDDEDDDDGDSFGDDADNEDEEEEEEEHLAPADSAVVIPTDELVSPPEGTEPVMPPPSTDATTTRARINVRLQAAISFPPEAEVKRLLAMLTLPPLPLASLSPLSVGERLARCTALATLISPPLPPPLHMPPPVDRRDDILETKMPPCKRLCLSNLGYMYEVRESSTSRPTKDRGIDYGFVSTLDAEARRQGVGEVGYGIRDTWVDPIKIVPEITPMTVGEVNTRVTKLAELHEHDTHDLYALLEDAQDSRDLDIDGRDSPSDGRRERRDSGCAIENQVKFATCTLLDAALTWWNSQIRSLGPDEYLMTWELLKNKMTNKYCLHGEIKKLEIKLWNLKVKENNVPAYTERFQELTLICTKFVVDETEKIDKYVSRLPDNIYESVKASKPRTLDETIELANDSMDQKLRTYKERQTNNKKRLMIHSETTMVTNSKPPKSKMSPGSTIWGRVRRSRIVKICPSAPSAIFITIAVYPERNNGANPKGNGCLEFRAPGHFKRDCLKLKNKDGEKVMPFRLTNAPTVFMDIMNQVCEPYLDKFVIVFIDDILTYSKDKKEHEEHLKAILELLKKEKFVPILALPKVSEDFVVYYDTSHKGLGAVLMQREKVFSYASQQLKVYEQNYTTHDFELGSIVFALKIRRHYLYGTKCTVFTDHKSLQHILNQKKLNMRQRRWLELLSDYDCDIRYHLGKANVVADALSRKERIEPLQKWDNIMVDFITKLPKSSQGFDTIWVIVDQLTKSAHFLPVRENDPLDKLARLYLNRIVARHGIHVSIICDREGDLHQTFGDHFRKLWPEIDPRNNGEIVLIKQRIQAAQDRQKSYADLKRKPMEFEIGDRVMLKVSPWKGVVRFDKRVKLNPRYVGSFKANEPLVMSLEGIHVDDRLQFVEDPIEIIEREIKRLKRSRIPLVKIHWNSRRGLGFTWEPEDSFRKKYLYLFTNWASSSTA</sequence>
<dbReference type="Gene3D" id="3.30.70.270">
    <property type="match status" value="1"/>
</dbReference>
<dbReference type="InterPro" id="IPR043128">
    <property type="entry name" value="Rev_trsase/Diguanyl_cyclase"/>
</dbReference>
<dbReference type="CDD" id="cd09274">
    <property type="entry name" value="RNase_HI_RT_Ty3"/>
    <property type="match status" value="1"/>
</dbReference>
<evidence type="ECO:0000256" key="6">
    <source>
        <dbReference type="ARBA" id="ARBA00022918"/>
    </source>
</evidence>
<dbReference type="InterPro" id="IPR041373">
    <property type="entry name" value="RT_RNaseH"/>
</dbReference>
<evidence type="ECO:0000313" key="11">
    <source>
        <dbReference type="EMBL" id="GEX78590.1"/>
    </source>
</evidence>
<feature type="compositionally biased region" description="Pro residues" evidence="7">
    <location>
        <begin position="1"/>
        <end position="18"/>
    </location>
</feature>
<dbReference type="InterPro" id="IPR000477">
    <property type="entry name" value="RT_dom"/>
</dbReference>
<keyword evidence="3" id="KW-0540">Nuclease</keyword>
<keyword evidence="5" id="KW-0378">Hydrolase</keyword>
<evidence type="ECO:0000256" key="7">
    <source>
        <dbReference type="SAM" id="MobiDB-lite"/>
    </source>
</evidence>
<proteinExistence type="predicted"/>
<dbReference type="Gene3D" id="3.30.420.10">
    <property type="entry name" value="Ribonuclease H-like superfamily/Ribonuclease H"/>
    <property type="match status" value="1"/>
</dbReference>
<dbReference type="SUPFAM" id="SSF56672">
    <property type="entry name" value="DNA/RNA polymerases"/>
    <property type="match status" value="1"/>
</dbReference>
<dbReference type="EMBL" id="BKCJ010129955">
    <property type="protein sequence ID" value="GEX78590.1"/>
    <property type="molecule type" value="Genomic_DNA"/>
</dbReference>
<evidence type="ECO:0000256" key="3">
    <source>
        <dbReference type="ARBA" id="ARBA00022722"/>
    </source>
</evidence>
<dbReference type="GO" id="GO:0003964">
    <property type="term" value="F:RNA-directed DNA polymerase activity"/>
    <property type="evidence" value="ECO:0007669"/>
    <property type="project" value="UniProtKB-KW"/>
</dbReference>
<feature type="domain" description="Retrotransposon gag" evidence="9">
    <location>
        <begin position="389"/>
        <end position="483"/>
    </location>
</feature>
<evidence type="ECO:0000256" key="5">
    <source>
        <dbReference type="ARBA" id="ARBA00022801"/>
    </source>
</evidence>
<protein>
    <submittedName>
        <fullName evidence="11">Reverse transcriptase domain-containing protein</fullName>
    </submittedName>
</protein>
<evidence type="ECO:0000259" key="8">
    <source>
        <dbReference type="Pfam" id="PF00078"/>
    </source>
</evidence>
<dbReference type="SUPFAM" id="SSF53098">
    <property type="entry name" value="Ribonuclease H-like"/>
    <property type="match status" value="1"/>
</dbReference>
<evidence type="ECO:0000259" key="10">
    <source>
        <dbReference type="Pfam" id="PF17917"/>
    </source>
</evidence>
<dbReference type="GO" id="GO:0004519">
    <property type="term" value="F:endonuclease activity"/>
    <property type="evidence" value="ECO:0007669"/>
    <property type="project" value="UniProtKB-KW"/>
</dbReference>
<keyword evidence="2" id="KW-0548">Nucleotidyltransferase</keyword>
<dbReference type="AlphaFoldDB" id="A0A699H9M0"/>
<dbReference type="InterPro" id="IPR005162">
    <property type="entry name" value="Retrotrans_gag_dom"/>
</dbReference>
<evidence type="ECO:0000256" key="4">
    <source>
        <dbReference type="ARBA" id="ARBA00022759"/>
    </source>
</evidence>
<accession>A0A699H9M0</accession>
<dbReference type="Pfam" id="PF03732">
    <property type="entry name" value="Retrotrans_gag"/>
    <property type="match status" value="1"/>
</dbReference>
<dbReference type="Pfam" id="PF17917">
    <property type="entry name" value="RT_RNaseH"/>
    <property type="match status" value="1"/>
</dbReference>
<dbReference type="InterPro" id="IPR050951">
    <property type="entry name" value="Retrovirus_Pol_polyprotein"/>
</dbReference>
<dbReference type="Pfam" id="PF00078">
    <property type="entry name" value="RVT_1"/>
    <property type="match status" value="1"/>
</dbReference>
<feature type="compositionally biased region" description="Acidic residues" evidence="7">
    <location>
        <begin position="87"/>
        <end position="102"/>
    </location>
</feature>
<dbReference type="InterPro" id="IPR012337">
    <property type="entry name" value="RNaseH-like_sf"/>
</dbReference>
<evidence type="ECO:0000259" key="9">
    <source>
        <dbReference type="Pfam" id="PF03732"/>
    </source>
</evidence>
<organism evidence="11">
    <name type="scientific">Tanacetum cinerariifolium</name>
    <name type="common">Dalmatian daisy</name>
    <name type="synonym">Chrysanthemum cinerariifolium</name>
    <dbReference type="NCBI Taxonomy" id="118510"/>
    <lineage>
        <taxon>Eukaryota</taxon>
        <taxon>Viridiplantae</taxon>
        <taxon>Streptophyta</taxon>
        <taxon>Embryophyta</taxon>
        <taxon>Tracheophyta</taxon>
        <taxon>Spermatophyta</taxon>
        <taxon>Magnoliopsida</taxon>
        <taxon>eudicotyledons</taxon>
        <taxon>Gunneridae</taxon>
        <taxon>Pentapetalae</taxon>
        <taxon>asterids</taxon>
        <taxon>campanulids</taxon>
        <taxon>Asterales</taxon>
        <taxon>Asteraceae</taxon>
        <taxon>Asteroideae</taxon>
        <taxon>Anthemideae</taxon>
        <taxon>Anthemidinae</taxon>
        <taxon>Tanacetum</taxon>
    </lineage>
</organism>
<feature type="domain" description="Reverse transcriptase" evidence="8">
    <location>
        <begin position="615"/>
        <end position="681"/>
    </location>
</feature>
<reference evidence="11" key="1">
    <citation type="journal article" date="2019" name="Sci. Rep.">
        <title>Draft genome of Tanacetum cinerariifolium, the natural source of mosquito coil.</title>
        <authorList>
            <person name="Yamashiro T."/>
            <person name="Shiraishi A."/>
            <person name="Satake H."/>
            <person name="Nakayama K."/>
        </authorList>
    </citation>
    <scope>NUCLEOTIDE SEQUENCE</scope>
</reference>
<dbReference type="PANTHER" id="PTHR37984:SF5">
    <property type="entry name" value="PROTEIN NYNRIN-LIKE"/>
    <property type="match status" value="1"/>
</dbReference>
<name>A0A699H9M0_TANCI</name>
<dbReference type="GO" id="GO:0003676">
    <property type="term" value="F:nucleic acid binding"/>
    <property type="evidence" value="ECO:0007669"/>
    <property type="project" value="InterPro"/>
</dbReference>
<evidence type="ECO:0000256" key="2">
    <source>
        <dbReference type="ARBA" id="ARBA00022695"/>
    </source>
</evidence>
<keyword evidence="1" id="KW-0808">Transferase</keyword>
<dbReference type="InterPro" id="IPR036397">
    <property type="entry name" value="RNaseH_sf"/>
</dbReference>
<feature type="compositionally biased region" description="Acidic residues" evidence="7">
    <location>
        <begin position="109"/>
        <end position="136"/>
    </location>
</feature>
<comment type="caution">
    <text evidence="11">The sequence shown here is derived from an EMBL/GenBank/DDBJ whole genome shotgun (WGS) entry which is preliminary data.</text>
</comment>
<feature type="region of interest" description="Disordered" evidence="7">
    <location>
        <begin position="1"/>
        <end position="33"/>
    </location>
</feature>
<evidence type="ECO:0000256" key="1">
    <source>
        <dbReference type="ARBA" id="ARBA00022679"/>
    </source>
</evidence>
<feature type="non-terminal residue" evidence="11">
    <location>
        <position position="1054"/>
    </location>
</feature>
<dbReference type="InterPro" id="IPR043502">
    <property type="entry name" value="DNA/RNA_pol_sf"/>
</dbReference>
<dbReference type="PANTHER" id="PTHR37984">
    <property type="entry name" value="PROTEIN CBG26694"/>
    <property type="match status" value="1"/>
</dbReference>
<feature type="domain" description="Reverse transcriptase RNase H-like" evidence="10">
    <location>
        <begin position="690"/>
        <end position="788"/>
    </location>
</feature>